<dbReference type="AlphaFoldDB" id="G2QFV0"/>
<dbReference type="VEuPathDB" id="FungiDB:MYCTH_95413"/>
<dbReference type="RefSeq" id="XP_003663713.1">
    <property type="nucleotide sequence ID" value="XM_003663665.1"/>
</dbReference>
<dbReference type="EMBL" id="CP003005">
    <property type="protein sequence ID" value="AEO58468.1"/>
    <property type="molecule type" value="Genomic_DNA"/>
</dbReference>
<sequence>MPPTTAEPPLITAKSGQRNLVRDGARHLPGVVASWWPCETESGNHWHSIESAHNKIQSGVSYILAGTCGAKVLGQREAWWHALRVNCSISLLRIALSDHRCSCISGSHVKQPAHRKSLEWFFGSMYVSQEDFRSCAFVLCRNLVTTAKETDPARGYVITITRDLANSVQSLDGDSHSQRTEPAFGDGNGISDRTPIAFFNPRYNLQISDHPTRTGAIAITAS</sequence>
<keyword evidence="2" id="KW-1185">Reference proteome</keyword>
<proteinExistence type="predicted"/>
<evidence type="ECO:0000313" key="1">
    <source>
        <dbReference type="EMBL" id="AEO58468.1"/>
    </source>
</evidence>
<dbReference type="GeneID" id="11510003"/>
<gene>
    <name evidence="1" type="ORF">MYCTH_95413</name>
</gene>
<protein>
    <submittedName>
        <fullName evidence="1">Uncharacterized protein</fullName>
    </submittedName>
</protein>
<dbReference type="KEGG" id="mtm:MYCTH_95413"/>
<dbReference type="InParanoid" id="G2QFV0"/>
<reference evidence="1 2" key="1">
    <citation type="journal article" date="2011" name="Nat. Biotechnol.">
        <title>Comparative genomic analysis of the thermophilic biomass-degrading fungi Myceliophthora thermophila and Thielavia terrestris.</title>
        <authorList>
            <person name="Berka R.M."/>
            <person name="Grigoriev I.V."/>
            <person name="Otillar R."/>
            <person name="Salamov A."/>
            <person name="Grimwood J."/>
            <person name="Reid I."/>
            <person name="Ishmael N."/>
            <person name="John T."/>
            <person name="Darmond C."/>
            <person name="Moisan M.-C."/>
            <person name="Henrissat B."/>
            <person name="Coutinho P.M."/>
            <person name="Lombard V."/>
            <person name="Natvig D.O."/>
            <person name="Lindquist E."/>
            <person name="Schmutz J."/>
            <person name="Lucas S."/>
            <person name="Harris P."/>
            <person name="Powlowski J."/>
            <person name="Bellemare A."/>
            <person name="Taylor D."/>
            <person name="Butler G."/>
            <person name="de Vries R.P."/>
            <person name="Allijn I.E."/>
            <person name="van den Brink J."/>
            <person name="Ushinsky S."/>
            <person name="Storms R."/>
            <person name="Powell A.J."/>
            <person name="Paulsen I.T."/>
            <person name="Elbourne L.D.H."/>
            <person name="Baker S.E."/>
            <person name="Magnuson J."/>
            <person name="LaBoissiere S."/>
            <person name="Clutterbuck A.J."/>
            <person name="Martinez D."/>
            <person name="Wogulis M."/>
            <person name="de Leon A.L."/>
            <person name="Rey M.W."/>
            <person name="Tsang A."/>
        </authorList>
    </citation>
    <scope>NUCLEOTIDE SEQUENCE [LARGE SCALE GENOMIC DNA]</scope>
    <source>
        <strain evidence="2">ATCC 42464 / BCRC 31852 / DSM 1799</strain>
    </source>
</reference>
<accession>G2QFV0</accession>
<dbReference type="HOGENOM" id="CLU_1246108_0_0_1"/>
<evidence type="ECO:0000313" key="2">
    <source>
        <dbReference type="Proteomes" id="UP000007322"/>
    </source>
</evidence>
<organism evidence="1 2">
    <name type="scientific">Thermothelomyces thermophilus (strain ATCC 42464 / BCRC 31852 / DSM 1799)</name>
    <name type="common">Sporotrichum thermophile</name>
    <dbReference type="NCBI Taxonomy" id="573729"/>
    <lineage>
        <taxon>Eukaryota</taxon>
        <taxon>Fungi</taxon>
        <taxon>Dikarya</taxon>
        <taxon>Ascomycota</taxon>
        <taxon>Pezizomycotina</taxon>
        <taxon>Sordariomycetes</taxon>
        <taxon>Sordariomycetidae</taxon>
        <taxon>Sordariales</taxon>
        <taxon>Chaetomiaceae</taxon>
        <taxon>Thermothelomyces</taxon>
    </lineage>
</organism>
<dbReference type="Proteomes" id="UP000007322">
    <property type="component" value="Chromosome 4"/>
</dbReference>
<name>G2QFV0_THET4</name>